<name>A0A166QPM1_PSEFL</name>
<dbReference type="RefSeq" id="WP_063340695.1">
    <property type="nucleotide sequence ID" value="NZ_LUKJ01000002.1"/>
</dbReference>
<dbReference type="Proteomes" id="UP000076489">
    <property type="component" value="Unassembled WGS sequence"/>
</dbReference>
<evidence type="ECO:0000313" key="2">
    <source>
        <dbReference type="Proteomes" id="UP000076489"/>
    </source>
</evidence>
<dbReference type="EMBL" id="LUKJ01000002">
    <property type="protein sequence ID" value="KZN20650.1"/>
    <property type="molecule type" value="Genomic_DNA"/>
</dbReference>
<accession>A0A166QPM1</accession>
<dbReference type="AlphaFoldDB" id="A0A166QPM1"/>
<gene>
    <name evidence="1" type="ORF">A1D17_03670</name>
</gene>
<reference evidence="1 2" key="2">
    <citation type="journal article" date="2018" name="Nature">
        <title>Mutant phenotypes for thousands of bacterial genes of unknown function.</title>
        <authorList>
            <person name="Price M.N."/>
            <person name="Wetmore K.M."/>
            <person name="Waters R.J."/>
            <person name="Callaghan M."/>
            <person name="Ray J."/>
            <person name="Liu H."/>
            <person name="Kuehl J.V."/>
            <person name="Melnyk R.A."/>
            <person name="Lamson J.S."/>
            <person name="Suh Y."/>
            <person name="Carlson H.K."/>
            <person name="Esquivel Z."/>
            <person name="Sadeeshkumar H."/>
            <person name="Chakraborty R."/>
            <person name="Zane G.M."/>
            <person name="Rubin B.E."/>
            <person name="Wall J.D."/>
            <person name="Visel A."/>
            <person name="Bristow J."/>
            <person name="Blow M.J."/>
            <person name="Arkin A.P."/>
            <person name="Deutschbauer A.M."/>
        </authorList>
    </citation>
    <scope>NUCLEOTIDE SEQUENCE [LARGE SCALE GENOMIC DNA]</scope>
    <source>
        <strain evidence="1 2">FW300-N1B4</strain>
    </source>
</reference>
<sequence>MNQAATVRIEDVIAYETLISQNLLRERGTISERQAASLLGVTPPQYTWPQQALMLPGYFWSSPVSSDVYRLIDAGFKLGPDQAVTEAGISAARQYTSDLLGVDLQTVRVEVVPSTEWNHDHAAEGFQIRVGLTDHMIFVPAEFPAPVELLCHEFGHAGHTTAQRVNGELSYFFTMPTTAEFVAHFCQYNYLLDHGTRDDFVSALGQLTTATFALSIMASNVLDDFEEFLKSEYAQAITEAMSMEVIERTYLAFSADKPHLQREALRGMAIILALWVVDEHEGMKRFISADRIDQTLDVKLDAAFPGVDFMDAFSNVNEQIYKLLDRFNR</sequence>
<dbReference type="OrthoDB" id="7063491at2"/>
<organism evidence="1 2">
    <name type="scientific">Pseudomonas fluorescens</name>
    <dbReference type="NCBI Taxonomy" id="294"/>
    <lineage>
        <taxon>Bacteria</taxon>
        <taxon>Pseudomonadati</taxon>
        <taxon>Pseudomonadota</taxon>
        <taxon>Gammaproteobacteria</taxon>
        <taxon>Pseudomonadales</taxon>
        <taxon>Pseudomonadaceae</taxon>
        <taxon>Pseudomonas</taxon>
    </lineage>
</organism>
<reference evidence="2" key="1">
    <citation type="submission" date="2016-03" db="EMBL/GenBank/DDBJ databases">
        <authorList>
            <person name="Ray J."/>
            <person name="Price M."/>
            <person name="Deutschbauer A."/>
        </authorList>
    </citation>
    <scope>NUCLEOTIDE SEQUENCE [LARGE SCALE GENOMIC DNA]</scope>
    <source>
        <strain evidence="2">FW300-N1B4</strain>
    </source>
</reference>
<evidence type="ECO:0000313" key="1">
    <source>
        <dbReference type="EMBL" id="KZN20650.1"/>
    </source>
</evidence>
<proteinExistence type="predicted"/>
<protein>
    <submittedName>
        <fullName evidence="1">Uncharacterized protein</fullName>
    </submittedName>
</protein>
<comment type="caution">
    <text evidence="1">The sequence shown here is derived from an EMBL/GenBank/DDBJ whole genome shotgun (WGS) entry which is preliminary data.</text>
</comment>